<proteinExistence type="inferred from homology"/>
<feature type="domain" description="AMP-dependent synthetase/ligase" evidence="5">
    <location>
        <begin position="11"/>
        <end position="357"/>
    </location>
</feature>
<reference evidence="6 7" key="1">
    <citation type="submission" date="2019-07" db="EMBL/GenBank/DDBJ databases">
        <title>Genome sequencing of KACC 19320.</title>
        <authorList>
            <person name="Heo J."/>
            <person name="Kim S.-J."/>
            <person name="Kim J.-S."/>
            <person name="Hong S.-B."/>
            <person name="Kwon S.-W."/>
        </authorList>
    </citation>
    <scope>NUCLEOTIDE SEQUENCE [LARGE SCALE GENOMIC DNA]</scope>
    <source>
        <strain evidence="6 7">KACC 19320</strain>
    </source>
</reference>
<dbReference type="InterPro" id="IPR042099">
    <property type="entry name" value="ANL_N_sf"/>
</dbReference>
<feature type="binding site" evidence="4">
    <location>
        <begin position="160"/>
        <end position="161"/>
    </location>
    <ligand>
        <name>ATP</name>
        <dbReference type="ChEBI" id="CHEBI:30616"/>
    </ligand>
</feature>
<sequence length="509" mass="57304">MKLLERILKIAQEFPDKVAFSEAERSYTYRELIYMMSLIADKIKQKRPANEEEQMCPILIFGKNDFITLTSMLAANLTGHAYIPVDAHTPFERTEMIWSASKVTMVITTTELSEDFKKLFADRISISTDSIEQLSVSKKFPAINLDDAISGDDSAYIIYTSGTTGIPKGVEVSHDNLVSFTNWMNHDFLHIINNQILSQALYSFDLSIFSIYPSLTTGGNLVSLSRKETTNFKLLFERLNSTVINTWISTPSFVDICLLDSSFIEKNLPHLQQFIFCGEELTVKTAEKLLTAFPSASIFNTYGPTEATGAISSVKITQELLKNHARLPIGYAKPGVEVRIIGGEIIIIGDSVAKGYYENPEKTAQSFFTIDGEKAYHTGDAGSVSADGMLYYQGRIDFQVKFNGFRIELQDIEANMQEIEQIEKAIVLPKFNTQHKVTALVAFVKMNQRLSHLVDKSAMRAFTKQLRAELSKTIMDYMMPTQFIYLEEFPLNQNGKVDRKALALKMSGE</sequence>
<dbReference type="RefSeq" id="WP_142766885.1">
    <property type="nucleotide sequence ID" value="NZ_CP041356.1"/>
</dbReference>
<keyword evidence="2 4" id="KW-0547">Nucleotide-binding</keyword>
<comment type="catalytic activity">
    <reaction evidence="4">
        <text>holo-[D-alanyl-carrier protein] + D-alanine + ATP = D-alanyl-[D-alanyl-carrier protein] + AMP + diphosphate</text>
        <dbReference type="Rhea" id="RHEA:55132"/>
        <dbReference type="Rhea" id="RHEA-COMP:14102"/>
        <dbReference type="Rhea" id="RHEA-COMP:14103"/>
        <dbReference type="ChEBI" id="CHEBI:30616"/>
        <dbReference type="ChEBI" id="CHEBI:33019"/>
        <dbReference type="ChEBI" id="CHEBI:57416"/>
        <dbReference type="ChEBI" id="CHEBI:64479"/>
        <dbReference type="ChEBI" id="CHEBI:138620"/>
        <dbReference type="ChEBI" id="CHEBI:456215"/>
        <dbReference type="EC" id="6.2.1.54"/>
    </reaction>
</comment>
<dbReference type="PANTHER" id="PTHR45398">
    <property type="match status" value="1"/>
</dbReference>
<dbReference type="NCBIfam" id="NF003417">
    <property type="entry name" value="PRK04813.1"/>
    <property type="match status" value="1"/>
</dbReference>
<dbReference type="NCBIfam" id="TIGR01734">
    <property type="entry name" value="D-ala-DACP-lig"/>
    <property type="match status" value="1"/>
</dbReference>
<protein>
    <recommendedName>
        <fullName evidence="4">D-alanine--D-alanyl carrier protein ligase</fullName>
        <shortName evidence="4">DCL</shortName>
        <ecNumber evidence="4">6.2.1.54</ecNumber>
    </recommendedName>
    <alternativeName>
        <fullName evidence="4">D-alanine--poly(phosphoribitol) ligase subunit 1</fullName>
    </alternativeName>
    <alternativeName>
        <fullName evidence="4">D-alanine-activating enzyme</fullName>
        <shortName evidence="4">DAE</shortName>
    </alternativeName>
</protein>
<dbReference type="OrthoDB" id="9765680at2"/>
<name>A0A514Z9P4_9LACT</name>
<dbReference type="Gene3D" id="3.40.50.12780">
    <property type="entry name" value="N-terminal domain of ligase-like"/>
    <property type="match status" value="1"/>
</dbReference>
<dbReference type="InterPro" id="IPR044507">
    <property type="entry name" value="DltA-like"/>
</dbReference>
<evidence type="ECO:0000256" key="1">
    <source>
        <dbReference type="ARBA" id="ARBA00022598"/>
    </source>
</evidence>
<keyword evidence="7" id="KW-1185">Reference proteome</keyword>
<evidence type="ECO:0000259" key="5">
    <source>
        <dbReference type="Pfam" id="PF00501"/>
    </source>
</evidence>
<comment type="function">
    <text evidence="4">Catalyzes the first step in the D-alanylation of lipoteichoic acid (LTA), the activation of D-alanine and its transfer onto the D-alanyl carrier protein (Dcp) DltC. In an ATP-dependent two-step reaction, forms a high energy D-alanyl-AMP intermediate, followed by transfer of the D-alanyl residue as a thiol ester to the phosphopantheinyl prosthetic group of the Dcp. D-alanylation of LTA plays an important role in modulating the properties of the cell wall in Gram-positive bacteria, influencing the net charge of the cell wall.</text>
</comment>
<dbReference type="Pfam" id="PF00501">
    <property type="entry name" value="AMP-binding"/>
    <property type="match status" value="1"/>
</dbReference>
<gene>
    <name evidence="4 6" type="primary">dltA</name>
    <name evidence="6" type="ORF">FLP15_09250</name>
</gene>
<evidence type="ECO:0000313" key="7">
    <source>
        <dbReference type="Proteomes" id="UP000315128"/>
    </source>
</evidence>
<dbReference type="InterPro" id="IPR000873">
    <property type="entry name" value="AMP-dep_synth/lig_dom"/>
</dbReference>
<keyword evidence="1 4" id="KW-0436">Ligase</keyword>
<comment type="pathway">
    <text evidence="4">Cell wall biogenesis; lipoteichoic acid biosynthesis.</text>
</comment>
<keyword evidence="4" id="KW-0963">Cytoplasm</keyword>
<dbReference type="UniPathway" id="UPA00556"/>
<evidence type="ECO:0000313" key="6">
    <source>
        <dbReference type="EMBL" id="QDK71312.1"/>
    </source>
</evidence>
<comment type="caution">
    <text evidence="4">Lacks conserved residue(s) required for the propagation of feature annotation.</text>
</comment>
<dbReference type="InterPro" id="IPR020845">
    <property type="entry name" value="AMP-binding_CS"/>
</dbReference>
<dbReference type="HAMAP" id="MF_00593">
    <property type="entry name" value="DltA"/>
    <property type="match status" value="1"/>
</dbReference>
<dbReference type="CDD" id="cd05945">
    <property type="entry name" value="DltA"/>
    <property type="match status" value="1"/>
</dbReference>
<dbReference type="GO" id="GO:0005737">
    <property type="term" value="C:cytoplasm"/>
    <property type="evidence" value="ECO:0007669"/>
    <property type="project" value="UniProtKB-SubCell"/>
</dbReference>
<feature type="binding site" evidence="4">
    <location>
        <position position="380"/>
    </location>
    <ligand>
        <name>ATP</name>
        <dbReference type="ChEBI" id="CHEBI:30616"/>
    </ligand>
</feature>
<dbReference type="PROSITE" id="PS00455">
    <property type="entry name" value="AMP_BINDING"/>
    <property type="match status" value="1"/>
</dbReference>
<dbReference type="PANTHER" id="PTHR45398:SF1">
    <property type="entry name" value="ENZYME, PUTATIVE (JCVI)-RELATED"/>
    <property type="match status" value="1"/>
</dbReference>
<dbReference type="AlphaFoldDB" id="A0A514Z9P4"/>
<organism evidence="6 7">
    <name type="scientific">Lactococcus protaetiae</name>
    <dbReference type="NCBI Taxonomy" id="2592653"/>
    <lineage>
        <taxon>Bacteria</taxon>
        <taxon>Bacillati</taxon>
        <taxon>Bacillota</taxon>
        <taxon>Bacilli</taxon>
        <taxon>Lactobacillales</taxon>
        <taxon>Streptococcaceae</taxon>
        <taxon>Lactococcus</taxon>
    </lineage>
</organism>
<evidence type="ECO:0000256" key="2">
    <source>
        <dbReference type="ARBA" id="ARBA00022741"/>
    </source>
</evidence>
<dbReference type="GO" id="GO:0070395">
    <property type="term" value="P:lipoteichoic acid biosynthetic process"/>
    <property type="evidence" value="ECO:0007669"/>
    <property type="project" value="UniProtKB-UniRule"/>
</dbReference>
<feature type="binding site" evidence="4">
    <location>
        <position position="205"/>
    </location>
    <ligand>
        <name>D-alanine</name>
        <dbReference type="ChEBI" id="CHEBI:57416"/>
    </ligand>
</feature>
<comment type="subcellular location">
    <subcellularLocation>
        <location evidence="4">Cytoplasm</location>
    </subcellularLocation>
</comment>
<feature type="binding site" evidence="4">
    <location>
        <begin position="300"/>
        <end position="305"/>
    </location>
    <ligand>
        <name>ATP</name>
        <dbReference type="ChEBI" id="CHEBI:30616"/>
    </ligand>
</feature>
<comment type="similarity">
    <text evidence="4">Belongs to the ATP-dependent AMP-binding enzyme family. DltA subfamily.</text>
</comment>
<evidence type="ECO:0000256" key="4">
    <source>
        <dbReference type="HAMAP-Rule" id="MF_00593"/>
    </source>
</evidence>
<dbReference type="InterPro" id="IPR010072">
    <property type="entry name" value="DltA"/>
</dbReference>
<keyword evidence="3 4" id="KW-0067">ATP-binding</keyword>
<dbReference type="SUPFAM" id="SSF56801">
    <property type="entry name" value="Acetyl-CoA synthetase-like"/>
    <property type="match status" value="1"/>
</dbReference>
<dbReference type="Proteomes" id="UP000315128">
    <property type="component" value="Chromosome"/>
</dbReference>
<feature type="binding site" evidence="4">
    <location>
        <position position="496"/>
    </location>
    <ligand>
        <name>D-alanine</name>
        <dbReference type="ChEBI" id="CHEBI:57416"/>
    </ligand>
</feature>
<dbReference type="GO" id="GO:0005524">
    <property type="term" value="F:ATP binding"/>
    <property type="evidence" value="ECO:0007669"/>
    <property type="project" value="UniProtKB-KW"/>
</dbReference>
<feature type="binding site" evidence="4">
    <location>
        <begin position="392"/>
        <end position="395"/>
    </location>
    <ligand>
        <name>ATP</name>
        <dbReference type="ChEBI" id="CHEBI:30616"/>
    </ligand>
</feature>
<dbReference type="GO" id="GO:0047473">
    <property type="term" value="F:D-alanine [D-alanyl carrier protein] ligase activity"/>
    <property type="evidence" value="ECO:0007669"/>
    <property type="project" value="UniProtKB-UniRule"/>
</dbReference>
<dbReference type="Gene3D" id="3.30.300.30">
    <property type="match status" value="1"/>
</dbReference>
<dbReference type="InterPro" id="IPR045851">
    <property type="entry name" value="AMP-bd_C_sf"/>
</dbReference>
<dbReference type="EMBL" id="CP041356">
    <property type="protein sequence ID" value="QDK71312.1"/>
    <property type="molecule type" value="Genomic_DNA"/>
</dbReference>
<accession>A0A514Z9P4</accession>
<evidence type="ECO:0000256" key="3">
    <source>
        <dbReference type="ARBA" id="ARBA00022840"/>
    </source>
</evidence>
<dbReference type="EC" id="6.2.1.54" evidence="4"/>
<dbReference type="KEGG" id="lack:FLP15_09250"/>
<feature type="binding site" evidence="4">
    <location>
        <position position="496"/>
    </location>
    <ligand>
        <name>ATP</name>
        <dbReference type="ChEBI" id="CHEBI:30616"/>
    </ligand>
</feature>